<dbReference type="InterPro" id="IPR048395">
    <property type="entry name" value="Glyco_hydro_31_C"/>
</dbReference>
<reference evidence="10 11" key="2">
    <citation type="submission" date="2025-04" db="UniProtKB">
        <authorList>
            <consortium name="RefSeq"/>
        </authorList>
    </citation>
    <scope>IDENTIFICATION</scope>
    <source>
        <tissue evidence="10 11">Leaf</tissue>
    </source>
</reference>
<feature type="domain" description="DUF5110" evidence="7">
    <location>
        <begin position="626"/>
        <end position="694"/>
    </location>
</feature>
<dbReference type="SUPFAM" id="SSF51445">
    <property type="entry name" value="(Trans)glycosidases"/>
    <property type="match status" value="1"/>
</dbReference>
<dbReference type="KEGG" id="vra:106777609"/>
<feature type="domain" description="Glycosyl hydrolase family 31 C-terminal" evidence="8">
    <location>
        <begin position="532"/>
        <end position="608"/>
    </location>
</feature>
<dbReference type="Gene3D" id="2.60.40.1760">
    <property type="entry name" value="glycosyl hydrolase (family 31)"/>
    <property type="match status" value="1"/>
</dbReference>
<dbReference type="Pfam" id="PF13802">
    <property type="entry name" value="Gal_mutarotas_2"/>
    <property type="match status" value="1"/>
</dbReference>
<dbReference type="Pfam" id="PF10551">
    <property type="entry name" value="MULE"/>
    <property type="match status" value="1"/>
</dbReference>
<sequence>MARSKRRRSGIVASHIRPKMIFQPILEDGVFRFDCSLKDREAASPSISFVNGKDRDTPISTEKVPLYNPTFEIRLEQQIVKLELPAGSSLYGTGEVSGQLERTGQRVFTWNTDAWGYGPGNTSLYQSHPWVLAVLPSGEGLGILADTTRRCEIDLRKESTIQFVSPSSYPVVTFGPFASPTEVLSSLSKAIGTVFMPPKWSLGYHQCHSSYLSDQRVLEVAKTFQKKCIPCDVIWMDTDYMDGLRVFTFDKKRFQDPMSLVKDLRSSGCKVIWMLDPGIKLEEGYFVYDSGSKYDVWIQNEDQTPFIGEVWPGPCVFPDYTQSKVRAWWANLVKDFISNGVDGIWNDMNEPTIFKVETNTMPDSNVHRGDSELGGCQNHSFYHNVYGLLMARSTYEGMKLASEEKRPFVLTRAGFIGSQRYAATWTGDNLSTWEHLHMSISMVLQLGLSGQPFSGADIGGFAGNATPKLFGRWMGVGSLFPFCRGHSEACTTDHVPWAFGEECEEVCRLALKRRYRLIPLIYTLFYFAHTRGTPVATPTFFADPKDPSLRKLENSFLLGPVLVYASTIHAQGLDKLEITLPKGIWLRFDFNDAHPDLPALYLKGGSIIPVGLSLQHVEEANPSDDLTLLLALDENGKAEGVLFEDDGDGYGFTEGNYLLTHYVANLESSVVTVSVHKTEGSWERPKRRLHIQLLLGGGAMLDTWGTDGEVLQLILPSEDEVLKLVSTSEKQYKDRLESAISIPDVEEVSGPKRTERAFTEWRSDIEDHVSGRSMEFSNLNDGGIIQTTDPSDPFNTKEVFPSRDAMLNWAREVAKENGFVLTILRSETCTRTNKKNNRGKTYVIMGCERSGKYRPYKNTLSKVTSTKKCECPFKLRAKALKKNERWVVKVMCGHHNHDLGETLVVGHSYAGRLSAEEKSLVIDMTKNMVEPRNILLTLKDHNNETTIRHIYNARQAYRSSQKGPRTEMQNLQKLLEYDHYVYWNRKMDGSDAISDIFWAHPDAIKLLSAFHTVLLLDNTYKVNRYKLPLLEIVGVTSTELTFSVAFAYLESEQVDNFTWALQKLRGLIAKDSEMPPVIVTVRDNALMNAVQAVFPSSSNLLCRFHIIKNVKAKCKVMVHPKEQYDLVMDAWHNVMNSPNEDEYMQRLALFDRVCSDFPNFGDYVKNTWLTPHKEKFVTTWIDRVMHLGNTTLNRVETAHWRLENLLEDSGADICSCWDAMNNMIKLQHNEIKVSFDKSINTVEYNTPFYKLLVGFVSRSALSYISDQYDRIKTVGTDSSLCGCTIRTTHGLPCACELASYNIPLQVVQYHGTRFNFSFQEMNEEGYEVSFQPVPLQAIHIHWRRLNFSFEVINEEGSEVSLQREIDALHKQFQELDYAGKVTLKAKLRELALPDLTLMCSAPEKIRTNDASQDLGWKRDKPVECDPLYLEHIDSLHSAHDSMTAHPSSEKPVHDSNSMEVLPSMNHIPVEIHPFNEGNVDVKAEENCG</sequence>
<dbReference type="Pfam" id="PF17137">
    <property type="entry name" value="DUF5110"/>
    <property type="match status" value="1"/>
</dbReference>
<gene>
    <name evidence="10 11" type="primary">LOC106777609</name>
</gene>
<dbReference type="GO" id="GO:0005975">
    <property type="term" value="P:carbohydrate metabolic process"/>
    <property type="evidence" value="ECO:0007669"/>
    <property type="project" value="InterPro"/>
</dbReference>
<dbReference type="SUPFAM" id="SSF74650">
    <property type="entry name" value="Galactose mutarotase-like"/>
    <property type="match status" value="1"/>
</dbReference>
<dbReference type="GO" id="GO:0030246">
    <property type="term" value="F:carbohydrate binding"/>
    <property type="evidence" value="ECO:0007669"/>
    <property type="project" value="InterPro"/>
</dbReference>
<keyword evidence="3" id="KW-0326">Glycosidase</keyword>
<dbReference type="GO" id="GO:0000981">
    <property type="term" value="F:DNA-binding transcription factor activity, RNA polymerase II-specific"/>
    <property type="evidence" value="ECO:0007669"/>
    <property type="project" value="InterPro"/>
</dbReference>
<dbReference type="PANTHER" id="PTHR22762">
    <property type="entry name" value="ALPHA-GLUCOSIDASE"/>
    <property type="match status" value="1"/>
</dbReference>
<dbReference type="OrthoDB" id="1334205at2759"/>
<dbReference type="InterPro" id="IPR011013">
    <property type="entry name" value="Gal_mutarotase_sf_dom"/>
</dbReference>
<evidence type="ECO:0000259" key="7">
    <source>
        <dbReference type="Pfam" id="PF17137"/>
    </source>
</evidence>
<evidence type="ECO:0000313" key="11">
    <source>
        <dbReference type="RefSeq" id="XP_014520748.1"/>
    </source>
</evidence>
<dbReference type="Proteomes" id="UP000087766">
    <property type="component" value="Chromosome 11"/>
</dbReference>
<evidence type="ECO:0000256" key="1">
    <source>
        <dbReference type="ARBA" id="ARBA00007806"/>
    </source>
</evidence>
<evidence type="ECO:0000313" key="9">
    <source>
        <dbReference type="Proteomes" id="UP000087766"/>
    </source>
</evidence>
<protein>
    <submittedName>
        <fullName evidence="10 11">Uncharacterized protein LOC106777609</fullName>
    </submittedName>
</protein>
<dbReference type="STRING" id="3916.A0A1S3VQT5"/>
<dbReference type="Pfam" id="PF01055">
    <property type="entry name" value="Glyco_hydro_31_2nd"/>
    <property type="match status" value="1"/>
</dbReference>
<dbReference type="RefSeq" id="XP_014520747.1">
    <property type="nucleotide sequence ID" value="XM_014665261.2"/>
</dbReference>
<keyword evidence="2" id="KW-0378">Hydrolase</keyword>
<dbReference type="GO" id="GO:0045944">
    <property type="term" value="P:positive regulation of transcription by RNA polymerase II"/>
    <property type="evidence" value="ECO:0007669"/>
    <property type="project" value="InterPro"/>
</dbReference>
<evidence type="ECO:0000259" key="6">
    <source>
        <dbReference type="Pfam" id="PF13802"/>
    </source>
</evidence>
<evidence type="ECO:0000313" key="10">
    <source>
        <dbReference type="RefSeq" id="XP_014520747.1"/>
    </source>
</evidence>
<dbReference type="PANTHER" id="PTHR22762:SF120">
    <property type="entry name" value="HETEROGLYCAN GLUCOSIDASE 1"/>
    <property type="match status" value="1"/>
</dbReference>
<evidence type="ECO:0000259" key="4">
    <source>
        <dbReference type="Pfam" id="PF01055"/>
    </source>
</evidence>
<dbReference type="Pfam" id="PF21365">
    <property type="entry name" value="Glyco_hydro_31_3rd"/>
    <property type="match status" value="1"/>
</dbReference>
<name>A0A1S3VQT5_VIGRR</name>
<dbReference type="PROSITE" id="PS00129">
    <property type="entry name" value="GLYCOSYL_HYDROL_F31_1"/>
    <property type="match status" value="1"/>
</dbReference>
<evidence type="ECO:0000259" key="5">
    <source>
        <dbReference type="Pfam" id="PF10551"/>
    </source>
</evidence>
<comment type="similarity">
    <text evidence="1">Belongs to the glycosyl hydrolase 31 family.</text>
</comment>
<feature type="domain" description="MULE transposase" evidence="5">
    <location>
        <begin position="1013"/>
        <end position="1109"/>
    </location>
</feature>
<feature type="domain" description="Glycoside hydrolase family 31 N-terminal" evidence="6">
    <location>
        <begin position="79"/>
        <end position="154"/>
    </location>
</feature>
<evidence type="ECO:0000259" key="8">
    <source>
        <dbReference type="Pfam" id="PF21365"/>
    </source>
</evidence>
<evidence type="ECO:0000256" key="2">
    <source>
        <dbReference type="ARBA" id="ARBA00022801"/>
    </source>
</evidence>
<dbReference type="InterPro" id="IPR013780">
    <property type="entry name" value="Glyco_hydro_b"/>
</dbReference>
<dbReference type="CDD" id="cd14752">
    <property type="entry name" value="GH31_N"/>
    <property type="match status" value="1"/>
</dbReference>
<dbReference type="InterPro" id="IPR014842">
    <property type="entry name" value="AFT"/>
</dbReference>
<dbReference type="InterPro" id="IPR017853">
    <property type="entry name" value="GH"/>
</dbReference>
<dbReference type="InterPro" id="IPR033403">
    <property type="entry name" value="DUF5110"/>
</dbReference>
<dbReference type="InterPro" id="IPR025887">
    <property type="entry name" value="Glyco_hydro_31_N_dom"/>
</dbReference>
<dbReference type="Gene3D" id="2.60.40.1180">
    <property type="entry name" value="Golgi alpha-mannosidase II"/>
    <property type="match status" value="2"/>
</dbReference>
<dbReference type="InterPro" id="IPR030458">
    <property type="entry name" value="Glyco_hydro_31_AS"/>
</dbReference>
<dbReference type="Pfam" id="PF08731">
    <property type="entry name" value="AFT"/>
    <property type="match status" value="1"/>
</dbReference>
<accession>A0A1S3VQT5</accession>
<dbReference type="GO" id="GO:0004553">
    <property type="term" value="F:hydrolase activity, hydrolyzing O-glycosyl compounds"/>
    <property type="evidence" value="ECO:0007669"/>
    <property type="project" value="InterPro"/>
</dbReference>
<proteinExistence type="inferred from homology"/>
<dbReference type="GO" id="GO:0010106">
    <property type="term" value="P:cellular response to iron ion starvation"/>
    <property type="evidence" value="ECO:0007669"/>
    <property type="project" value="InterPro"/>
</dbReference>
<feature type="domain" description="Glycoside hydrolase family 31 TIM barrel" evidence="4">
    <location>
        <begin position="195"/>
        <end position="524"/>
    </location>
</feature>
<evidence type="ECO:0000256" key="3">
    <source>
        <dbReference type="ARBA" id="ARBA00023295"/>
    </source>
</evidence>
<keyword evidence="9" id="KW-1185">Reference proteome</keyword>
<dbReference type="CDD" id="cd06604">
    <property type="entry name" value="GH31_glucosidase_II_MalA"/>
    <property type="match status" value="1"/>
</dbReference>
<dbReference type="GeneID" id="106777609"/>
<dbReference type="Gene3D" id="3.20.20.80">
    <property type="entry name" value="Glycosidases"/>
    <property type="match status" value="1"/>
</dbReference>
<dbReference type="InterPro" id="IPR000322">
    <property type="entry name" value="Glyco_hydro_31_TIM"/>
</dbReference>
<reference evidence="9" key="1">
    <citation type="journal article" date="2014" name="Nat. Commun.">
        <title>Genome sequence of mungbean and insights into evolution within Vigna species.</title>
        <authorList>
            <person name="Kang Y.J."/>
            <person name="Kim S.K."/>
            <person name="Kim M.Y."/>
            <person name="Lestari P."/>
            <person name="Kim K.H."/>
            <person name="Ha B.K."/>
            <person name="Jun T.H."/>
            <person name="Hwang W.J."/>
            <person name="Lee T."/>
            <person name="Lee J."/>
            <person name="Shim S."/>
            <person name="Yoon M.Y."/>
            <person name="Jang Y.E."/>
            <person name="Han K.S."/>
            <person name="Taeprayoon P."/>
            <person name="Yoon N."/>
            <person name="Somta P."/>
            <person name="Tanya P."/>
            <person name="Kim K.S."/>
            <person name="Gwag J.G."/>
            <person name="Moon J.K."/>
            <person name="Lee Y.H."/>
            <person name="Park B.S."/>
            <person name="Bombarely A."/>
            <person name="Doyle J.J."/>
            <person name="Jackson S.A."/>
            <person name="Schafleitner R."/>
            <person name="Srinives P."/>
            <person name="Varshney R.K."/>
            <person name="Lee S.H."/>
        </authorList>
    </citation>
    <scope>NUCLEOTIDE SEQUENCE [LARGE SCALE GENOMIC DNA]</scope>
    <source>
        <strain evidence="9">cv. VC1973A</strain>
    </source>
</reference>
<dbReference type="InterPro" id="IPR018289">
    <property type="entry name" value="MULE_transposase_dom"/>
</dbReference>
<organism evidence="9 11">
    <name type="scientific">Vigna radiata var. radiata</name>
    <name type="common">Mung bean</name>
    <name type="synonym">Phaseolus aureus</name>
    <dbReference type="NCBI Taxonomy" id="3916"/>
    <lineage>
        <taxon>Eukaryota</taxon>
        <taxon>Viridiplantae</taxon>
        <taxon>Streptophyta</taxon>
        <taxon>Embryophyta</taxon>
        <taxon>Tracheophyta</taxon>
        <taxon>Spermatophyta</taxon>
        <taxon>Magnoliopsida</taxon>
        <taxon>eudicotyledons</taxon>
        <taxon>Gunneridae</taxon>
        <taxon>Pentapetalae</taxon>
        <taxon>rosids</taxon>
        <taxon>fabids</taxon>
        <taxon>Fabales</taxon>
        <taxon>Fabaceae</taxon>
        <taxon>Papilionoideae</taxon>
        <taxon>50 kb inversion clade</taxon>
        <taxon>NPAAA clade</taxon>
        <taxon>indigoferoid/millettioid clade</taxon>
        <taxon>Phaseoleae</taxon>
        <taxon>Vigna</taxon>
    </lineage>
</organism>
<dbReference type="RefSeq" id="XP_014520748.1">
    <property type="nucleotide sequence ID" value="XM_014665262.2"/>
</dbReference>